<evidence type="ECO:0000256" key="2">
    <source>
        <dbReference type="ARBA" id="ARBA00023125"/>
    </source>
</evidence>
<dbReference type="Proteomes" id="UP000295184">
    <property type="component" value="Unassembled WGS sequence"/>
</dbReference>
<protein>
    <submittedName>
        <fullName evidence="5">CRP-like cAMP-binding protein</fullName>
    </submittedName>
</protein>
<comment type="caution">
    <text evidence="5">The sequence shown here is derived from an EMBL/GenBank/DDBJ whole genome shotgun (WGS) entry which is preliminary data.</text>
</comment>
<evidence type="ECO:0000259" key="4">
    <source>
        <dbReference type="PROSITE" id="PS50042"/>
    </source>
</evidence>
<dbReference type="SUPFAM" id="SSF46785">
    <property type="entry name" value="Winged helix' DNA-binding domain"/>
    <property type="match status" value="1"/>
</dbReference>
<name>A0A4R1R7W5_9FIRM</name>
<dbReference type="GO" id="GO:0003700">
    <property type="term" value="F:DNA-binding transcription factor activity"/>
    <property type="evidence" value="ECO:0007669"/>
    <property type="project" value="TreeGrafter"/>
</dbReference>
<dbReference type="InterPro" id="IPR018490">
    <property type="entry name" value="cNMP-bd_dom_sf"/>
</dbReference>
<dbReference type="STRING" id="1650663.GCA_001486665_01673"/>
<dbReference type="InterPro" id="IPR014710">
    <property type="entry name" value="RmlC-like_jellyroll"/>
</dbReference>
<dbReference type="PANTHER" id="PTHR24567">
    <property type="entry name" value="CRP FAMILY TRANSCRIPTIONAL REGULATORY PROTEIN"/>
    <property type="match status" value="1"/>
</dbReference>
<proteinExistence type="predicted"/>
<evidence type="ECO:0000313" key="6">
    <source>
        <dbReference type="Proteomes" id="UP000295184"/>
    </source>
</evidence>
<dbReference type="Pfam" id="PF13545">
    <property type="entry name" value="HTH_Crp_2"/>
    <property type="match status" value="1"/>
</dbReference>
<dbReference type="PANTHER" id="PTHR24567:SF26">
    <property type="entry name" value="REGULATORY PROTEIN YEIL"/>
    <property type="match status" value="1"/>
</dbReference>
<dbReference type="InterPro" id="IPR050397">
    <property type="entry name" value="Env_Response_Regulators"/>
</dbReference>
<keyword evidence="1" id="KW-0805">Transcription regulation</keyword>
<evidence type="ECO:0000256" key="3">
    <source>
        <dbReference type="ARBA" id="ARBA00023163"/>
    </source>
</evidence>
<evidence type="ECO:0000256" key="1">
    <source>
        <dbReference type="ARBA" id="ARBA00023015"/>
    </source>
</evidence>
<sequence length="243" mass="27469">METEQTMEQRLGVELEELRRCILFRNMTDEEIRSALEAVSARRAGYARRAVIGQDGDPLEEVALILSGNLHLTHADAAGNSNLMDVLGPGDTLGELNAVGGYRLHSTITAASAAELLFFRVDRLLRANRLTDPGQIRFVQNLTLAVAQKAQRLTKKLEDSIRRTTRERLQDYLSAQYHKAGSRTFVIPLNRQDLADFLFVDRSAMSNELCKMRDEGLLKFEKSRFELLVQMPITDHEPDPNEE</sequence>
<keyword evidence="3" id="KW-0804">Transcription</keyword>
<dbReference type="CDD" id="cd00038">
    <property type="entry name" value="CAP_ED"/>
    <property type="match status" value="1"/>
</dbReference>
<dbReference type="SMART" id="SM00100">
    <property type="entry name" value="cNMP"/>
    <property type="match status" value="1"/>
</dbReference>
<dbReference type="RefSeq" id="WP_058964089.1">
    <property type="nucleotide sequence ID" value="NZ_CABKVM010000016.1"/>
</dbReference>
<dbReference type="InterPro" id="IPR000595">
    <property type="entry name" value="cNMP-bd_dom"/>
</dbReference>
<dbReference type="EMBL" id="SLUM01000001">
    <property type="protein sequence ID" value="TCL61620.1"/>
    <property type="molecule type" value="Genomic_DNA"/>
</dbReference>
<dbReference type="InterPro" id="IPR012318">
    <property type="entry name" value="HTH_CRP"/>
</dbReference>
<dbReference type="SUPFAM" id="SSF51206">
    <property type="entry name" value="cAMP-binding domain-like"/>
    <property type="match status" value="1"/>
</dbReference>
<reference evidence="5 6" key="1">
    <citation type="submission" date="2019-03" db="EMBL/GenBank/DDBJ databases">
        <title>Genomic Encyclopedia of Type Strains, Phase IV (KMG-IV): sequencing the most valuable type-strain genomes for metagenomic binning, comparative biology and taxonomic classification.</title>
        <authorList>
            <person name="Goeker M."/>
        </authorList>
    </citation>
    <scope>NUCLEOTIDE SEQUENCE [LARGE SCALE GENOMIC DNA]</scope>
    <source>
        <strain evidence="5 6">DSM 100451</strain>
    </source>
</reference>
<gene>
    <name evidence="5" type="ORF">EDD77_10174</name>
</gene>
<evidence type="ECO:0000313" key="5">
    <source>
        <dbReference type="EMBL" id="TCL61620.1"/>
    </source>
</evidence>
<dbReference type="Pfam" id="PF00027">
    <property type="entry name" value="cNMP_binding"/>
    <property type="match status" value="1"/>
</dbReference>
<keyword evidence="2" id="KW-0238">DNA-binding</keyword>
<accession>A0A4R1R7W5</accession>
<dbReference type="Gene3D" id="2.60.120.10">
    <property type="entry name" value="Jelly Rolls"/>
    <property type="match status" value="1"/>
</dbReference>
<dbReference type="GO" id="GO:0003677">
    <property type="term" value="F:DNA binding"/>
    <property type="evidence" value="ECO:0007669"/>
    <property type="project" value="UniProtKB-KW"/>
</dbReference>
<feature type="domain" description="Cyclic nucleotide-binding" evidence="4">
    <location>
        <begin position="23"/>
        <end position="123"/>
    </location>
</feature>
<dbReference type="InterPro" id="IPR036390">
    <property type="entry name" value="WH_DNA-bd_sf"/>
</dbReference>
<dbReference type="GO" id="GO:0005829">
    <property type="term" value="C:cytosol"/>
    <property type="evidence" value="ECO:0007669"/>
    <property type="project" value="TreeGrafter"/>
</dbReference>
<dbReference type="AlphaFoldDB" id="A0A4R1R7W5"/>
<dbReference type="PROSITE" id="PS50042">
    <property type="entry name" value="CNMP_BINDING_3"/>
    <property type="match status" value="1"/>
</dbReference>
<organism evidence="5 6">
    <name type="scientific">Allofournierella massiliensis</name>
    <dbReference type="NCBI Taxonomy" id="1650663"/>
    <lineage>
        <taxon>Bacteria</taxon>
        <taxon>Bacillati</taxon>
        <taxon>Bacillota</taxon>
        <taxon>Clostridia</taxon>
        <taxon>Eubacteriales</taxon>
        <taxon>Oscillospiraceae</taxon>
        <taxon>Allofournierella</taxon>
    </lineage>
</organism>